<dbReference type="SUPFAM" id="SSF110324">
    <property type="entry name" value="Ribosomal L27 protein-like"/>
    <property type="match status" value="1"/>
</dbReference>
<dbReference type="CDD" id="cd22526">
    <property type="entry name" value="KH-I_Rrp40"/>
    <property type="match status" value="1"/>
</dbReference>
<dbReference type="Gene3D" id="2.40.50.140">
    <property type="entry name" value="Nucleic acid-binding proteins"/>
    <property type="match status" value="1"/>
</dbReference>
<dbReference type="FunFam" id="3.30.1370.10:FF:000038">
    <property type="entry name" value="exosome complex component RRP40"/>
    <property type="match status" value="1"/>
</dbReference>
<dbReference type="PANTHER" id="PTHR21321:SF1">
    <property type="entry name" value="EXOSOME COMPLEX COMPONENT RRP40"/>
    <property type="match status" value="1"/>
</dbReference>
<reference evidence="6 7" key="1">
    <citation type="journal article" date="2019" name="Sci. Rep.">
        <title>Nanopore sequencing improves the draft genome of the human pathogenic amoeba Naegleria fowleri.</title>
        <authorList>
            <person name="Liechti N."/>
            <person name="Schurch N."/>
            <person name="Bruggmann R."/>
            <person name="Wittwer M."/>
        </authorList>
    </citation>
    <scope>NUCLEOTIDE SEQUENCE [LARGE SCALE GENOMIC DNA]</scope>
    <source>
        <strain evidence="6 7">ATCC 30894</strain>
    </source>
</reference>
<dbReference type="GO" id="GO:0000177">
    <property type="term" value="C:cytoplasmic exosome (RNase complex)"/>
    <property type="evidence" value="ECO:0007669"/>
    <property type="project" value="TreeGrafter"/>
</dbReference>
<evidence type="ECO:0000313" key="6">
    <source>
        <dbReference type="EMBL" id="KAF0974728.1"/>
    </source>
</evidence>
<evidence type="ECO:0000256" key="2">
    <source>
        <dbReference type="ARBA" id="ARBA00022835"/>
    </source>
</evidence>
<evidence type="ECO:0000313" key="7">
    <source>
        <dbReference type="Proteomes" id="UP000444721"/>
    </source>
</evidence>
<dbReference type="InterPro" id="IPR036612">
    <property type="entry name" value="KH_dom_type_1_sf"/>
</dbReference>
<dbReference type="SUPFAM" id="SSF54791">
    <property type="entry name" value="Eukaryotic type KH-domain (KH-domain type I)"/>
    <property type="match status" value="1"/>
</dbReference>
<dbReference type="PANTHER" id="PTHR21321">
    <property type="entry name" value="PNAS-3 RELATED"/>
    <property type="match status" value="1"/>
</dbReference>
<dbReference type="GO" id="GO:0003723">
    <property type="term" value="F:RNA binding"/>
    <property type="evidence" value="ECO:0007669"/>
    <property type="project" value="UniProtKB-KW"/>
</dbReference>
<evidence type="ECO:0000259" key="5">
    <source>
        <dbReference type="Pfam" id="PF18311"/>
    </source>
</evidence>
<evidence type="ECO:0000256" key="1">
    <source>
        <dbReference type="ARBA" id="ARBA00004123"/>
    </source>
</evidence>
<dbReference type="GO" id="GO:0000176">
    <property type="term" value="C:nuclear exosome (RNase complex)"/>
    <property type="evidence" value="ECO:0007669"/>
    <property type="project" value="TreeGrafter"/>
</dbReference>
<dbReference type="Pfam" id="PF18311">
    <property type="entry name" value="Rrp40_N"/>
    <property type="match status" value="1"/>
</dbReference>
<protein>
    <submittedName>
        <fullName evidence="6">Uncharacterized protein</fullName>
    </submittedName>
</protein>
<evidence type="ECO:0000256" key="3">
    <source>
        <dbReference type="ARBA" id="ARBA00022884"/>
    </source>
</evidence>
<comment type="subcellular location">
    <subcellularLocation>
        <location evidence="1">Nucleus</location>
    </subcellularLocation>
</comment>
<dbReference type="EMBL" id="VFQX01000051">
    <property type="protein sequence ID" value="KAF0974728.1"/>
    <property type="molecule type" value="Genomic_DNA"/>
</dbReference>
<comment type="caution">
    <text evidence="6">The sequence shown here is derived from an EMBL/GenBank/DDBJ whole genome shotgun (WGS) entry which is preliminary data.</text>
</comment>
<dbReference type="InterPro" id="IPR041054">
    <property type="entry name" value="Rrp40_N_euk"/>
</dbReference>
<dbReference type="GO" id="GO:0034475">
    <property type="term" value="P:U4 snRNA 3'-end processing"/>
    <property type="evidence" value="ECO:0007669"/>
    <property type="project" value="TreeGrafter"/>
</dbReference>
<dbReference type="GO" id="GO:0071034">
    <property type="term" value="P:CUT catabolic process"/>
    <property type="evidence" value="ECO:0007669"/>
    <property type="project" value="TreeGrafter"/>
</dbReference>
<dbReference type="GO" id="GO:0071051">
    <property type="term" value="P:poly(A)-dependent snoRNA 3'-end processing"/>
    <property type="evidence" value="ECO:0007669"/>
    <property type="project" value="TreeGrafter"/>
</dbReference>
<accession>A0A6A5BKN9</accession>
<dbReference type="Proteomes" id="UP000444721">
    <property type="component" value="Unassembled WGS sequence"/>
</dbReference>
<name>A0A6A5BKN9_NAEFO</name>
<dbReference type="InterPro" id="IPR026699">
    <property type="entry name" value="Exosome_RNA_bind1/RRP40/RRP4"/>
</dbReference>
<dbReference type="InterPro" id="IPR004088">
    <property type="entry name" value="KH_dom_type_1"/>
</dbReference>
<dbReference type="RefSeq" id="XP_044559441.1">
    <property type="nucleotide sequence ID" value="XM_044709812.1"/>
</dbReference>
<dbReference type="Gene3D" id="2.40.50.100">
    <property type="match status" value="1"/>
</dbReference>
<dbReference type="VEuPathDB" id="AmoebaDB:NF0021250"/>
<dbReference type="GO" id="GO:0071038">
    <property type="term" value="P:TRAMP-dependent tRNA surveillance pathway"/>
    <property type="evidence" value="ECO:0007669"/>
    <property type="project" value="TreeGrafter"/>
</dbReference>
<keyword evidence="3" id="KW-0694">RNA-binding</keyword>
<gene>
    <name evidence="6" type="ORF">FDP41_006202</name>
</gene>
<dbReference type="OMA" id="SYMAFPN"/>
<keyword evidence="7" id="KW-1185">Reference proteome</keyword>
<dbReference type="InterPro" id="IPR012340">
    <property type="entry name" value="NA-bd_OB-fold"/>
</dbReference>
<keyword evidence="2" id="KW-0271">Exosome</keyword>
<dbReference type="VEuPathDB" id="AmoebaDB:NfTy_077520"/>
<dbReference type="OrthoDB" id="340500at2759"/>
<organism evidence="6 7">
    <name type="scientific">Naegleria fowleri</name>
    <name type="common">Brain eating amoeba</name>
    <dbReference type="NCBI Taxonomy" id="5763"/>
    <lineage>
        <taxon>Eukaryota</taxon>
        <taxon>Discoba</taxon>
        <taxon>Heterolobosea</taxon>
        <taxon>Tetramitia</taxon>
        <taxon>Eutetramitia</taxon>
        <taxon>Vahlkampfiidae</taxon>
        <taxon>Naegleria</taxon>
    </lineage>
</organism>
<feature type="domain" description="K Homology" evidence="4">
    <location>
        <begin position="188"/>
        <end position="235"/>
    </location>
</feature>
<dbReference type="GO" id="GO:0071035">
    <property type="term" value="P:nuclear polyadenylation-dependent rRNA catabolic process"/>
    <property type="evidence" value="ECO:0007669"/>
    <property type="project" value="TreeGrafter"/>
</dbReference>
<feature type="domain" description="Exosome complex exonuclease Rrp40 N-terminal" evidence="5">
    <location>
        <begin position="53"/>
        <end position="90"/>
    </location>
</feature>
<evidence type="ECO:0000259" key="4">
    <source>
        <dbReference type="Pfam" id="PF15985"/>
    </source>
</evidence>
<dbReference type="Pfam" id="PF21262">
    <property type="entry name" value="RRP40_S1"/>
    <property type="match status" value="1"/>
</dbReference>
<dbReference type="AlphaFoldDB" id="A0A6A5BKN9"/>
<dbReference type="Pfam" id="PF15985">
    <property type="entry name" value="KH_6"/>
    <property type="match status" value="1"/>
</dbReference>
<dbReference type="GeneID" id="68113420"/>
<proteinExistence type="predicted"/>
<sequence length="271" mass="29877">MQVHCEKINHPVMPGDEIACLTTADTRRNKLSSSNSSEPSTTTMATIQQSGIIKIGPGLFQTENNIIATKAGVLRLVPPNRYFVDNNQHRYVPMVGDMVIGVVKDKVPVEQYSVDILAHQGLALLPFVGFDGATRRNRPDLGPGSLVYARVTLANKDLDIEITCESAPGMKKKDWSTGKSVFGELKGGYVVECSLGMARKLLDPNCYLLKLISEYVSFEVAVGLNGRIWINSESTNDTVLIANAIQNSEHLTYEQVVQMLTFLFKTKKKTK</sequence>
<dbReference type="SUPFAM" id="SSF50249">
    <property type="entry name" value="Nucleic acid-binding proteins"/>
    <property type="match status" value="1"/>
</dbReference>
<dbReference type="GO" id="GO:0000467">
    <property type="term" value="P:exonucleolytic trimming to generate mature 3'-end of 5.8S rRNA from tricistronic rRNA transcript (SSU-rRNA, 5.8S rRNA, LSU-rRNA)"/>
    <property type="evidence" value="ECO:0007669"/>
    <property type="project" value="TreeGrafter"/>
</dbReference>
<dbReference type="VEuPathDB" id="AmoebaDB:FDP41_006202"/>
<dbReference type="InterPro" id="IPR049469">
    <property type="entry name" value="RRP40_KH-I"/>
</dbReference>
<dbReference type="Gene3D" id="3.30.1370.10">
    <property type="entry name" value="K Homology domain, type 1"/>
    <property type="match status" value="1"/>
</dbReference>